<protein>
    <submittedName>
        <fullName evidence="3">F-box domain-containing protein</fullName>
    </submittedName>
</protein>
<evidence type="ECO:0000313" key="2">
    <source>
        <dbReference type="Proteomes" id="UP000038045"/>
    </source>
</evidence>
<proteinExistence type="predicted"/>
<dbReference type="PROSITE" id="PS50181">
    <property type="entry name" value="FBOX"/>
    <property type="match status" value="1"/>
</dbReference>
<name>A0A0N4Z6P3_PARTI</name>
<sequence>MMNLESLPTEILNIIISYLDTKTQKELRSVSRYFYNLINYIPSDRRRSLSTIIVNDVASNNHTNGMNIVLRFFSLRKKKSRLDNDYYNHPYDFYVTVKNIHGLRFYLDRSYLDNIESAHISIEKRKEIFNILNRYFDRESSIEKLDISVKNCSVWNELYQFISTVSNINHIKITNLCLGHQEIRNNVLFPIKNTLKSFHINECQCTKVLNSRMMKSLISNNYDLKNITIYSDHEKYEEDIISAVKKRSLIKKEYDSYCYKFNVTFGSSHFNIMEEQEKCIKLFNDDLYIISEISKIDDNFCYIEAYKKSDHCYKDRIISIGLKKITLDEIPHCS</sequence>
<dbReference type="InterPro" id="IPR001810">
    <property type="entry name" value="F-box_dom"/>
</dbReference>
<reference evidence="3" key="1">
    <citation type="submission" date="2017-02" db="UniProtKB">
        <authorList>
            <consortium name="WormBaseParasite"/>
        </authorList>
    </citation>
    <scope>IDENTIFICATION</scope>
</reference>
<dbReference type="Pfam" id="PF00646">
    <property type="entry name" value="F-box"/>
    <property type="match status" value="1"/>
</dbReference>
<dbReference type="Proteomes" id="UP000038045">
    <property type="component" value="Unplaced"/>
</dbReference>
<dbReference type="InterPro" id="IPR036047">
    <property type="entry name" value="F-box-like_dom_sf"/>
</dbReference>
<dbReference type="SMART" id="SM00256">
    <property type="entry name" value="FBOX"/>
    <property type="match status" value="1"/>
</dbReference>
<dbReference type="SUPFAM" id="SSF81383">
    <property type="entry name" value="F-box domain"/>
    <property type="match status" value="1"/>
</dbReference>
<organism evidence="2 3">
    <name type="scientific">Parastrongyloides trichosuri</name>
    <name type="common">Possum-specific nematode worm</name>
    <dbReference type="NCBI Taxonomy" id="131310"/>
    <lineage>
        <taxon>Eukaryota</taxon>
        <taxon>Metazoa</taxon>
        <taxon>Ecdysozoa</taxon>
        <taxon>Nematoda</taxon>
        <taxon>Chromadorea</taxon>
        <taxon>Rhabditida</taxon>
        <taxon>Tylenchina</taxon>
        <taxon>Panagrolaimomorpha</taxon>
        <taxon>Strongyloidoidea</taxon>
        <taxon>Strongyloididae</taxon>
        <taxon>Parastrongyloides</taxon>
    </lineage>
</organism>
<dbReference type="AlphaFoldDB" id="A0A0N4Z6P3"/>
<evidence type="ECO:0000259" key="1">
    <source>
        <dbReference type="PROSITE" id="PS50181"/>
    </source>
</evidence>
<dbReference type="WBParaSite" id="PTRK_0000284800.1">
    <property type="protein sequence ID" value="PTRK_0000284800.1"/>
    <property type="gene ID" value="PTRK_0000284800"/>
</dbReference>
<keyword evidence="2" id="KW-1185">Reference proteome</keyword>
<feature type="domain" description="F-box" evidence="1">
    <location>
        <begin position="1"/>
        <end position="49"/>
    </location>
</feature>
<accession>A0A0N4Z6P3</accession>
<dbReference type="CDD" id="cd09917">
    <property type="entry name" value="F-box_SF"/>
    <property type="match status" value="1"/>
</dbReference>
<evidence type="ECO:0000313" key="3">
    <source>
        <dbReference type="WBParaSite" id="PTRK_0000284800.1"/>
    </source>
</evidence>